<dbReference type="Proteomes" id="UP000036681">
    <property type="component" value="Unplaced"/>
</dbReference>
<organism evidence="1 2">
    <name type="scientific">Ascaris lumbricoides</name>
    <name type="common">Giant roundworm</name>
    <dbReference type="NCBI Taxonomy" id="6252"/>
    <lineage>
        <taxon>Eukaryota</taxon>
        <taxon>Metazoa</taxon>
        <taxon>Ecdysozoa</taxon>
        <taxon>Nematoda</taxon>
        <taxon>Chromadorea</taxon>
        <taxon>Rhabditida</taxon>
        <taxon>Spirurina</taxon>
        <taxon>Ascaridomorpha</taxon>
        <taxon>Ascaridoidea</taxon>
        <taxon>Ascarididae</taxon>
        <taxon>Ascaris</taxon>
    </lineage>
</organism>
<name>A0A0M3HIV1_ASCLU</name>
<dbReference type="AlphaFoldDB" id="A0A0M3HIV1"/>
<reference evidence="2" key="1">
    <citation type="submission" date="2017-02" db="UniProtKB">
        <authorList>
            <consortium name="WormBaseParasite"/>
        </authorList>
    </citation>
    <scope>IDENTIFICATION</scope>
</reference>
<evidence type="ECO:0000313" key="1">
    <source>
        <dbReference type="Proteomes" id="UP000036681"/>
    </source>
</evidence>
<keyword evidence="1" id="KW-1185">Reference proteome</keyword>
<accession>A0A0M3HIV1</accession>
<dbReference type="WBParaSite" id="ALUE_0000144601-mRNA-1">
    <property type="protein sequence ID" value="ALUE_0000144601-mRNA-1"/>
    <property type="gene ID" value="ALUE_0000144601"/>
</dbReference>
<protein>
    <submittedName>
        <fullName evidence="2">Secreted protein</fullName>
    </submittedName>
</protein>
<proteinExistence type="predicted"/>
<sequence>MFEFSPSVSPFSLANKVADPSSESDTTCRSSSSNLQSFCFIEFTTSGTGVDSTTIASFDINFIVHFSYKRCFLSFCFFRL</sequence>
<evidence type="ECO:0000313" key="2">
    <source>
        <dbReference type="WBParaSite" id="ALUE_0000144601-mRNA-1"/>
    </source>
</evidence>